<name>A0A830CKX0_9LAMI</name>
<sequence>EKFAGWFGASVAAAFFALLDQCSCVNVGTDGKDEEEEVHDWPLMLTDLGSVHMSSFNSNSGIDNFVDVSKYPPSVEKLPCLIADLYSSSLCGQ</sequence>
<dbReference type="PANTHER" id="PTHR34061:SF11">
    <property type="entry name" value="PROTEIN, PUTATIVE-RELATED"/>
    <property type="match status" value="1"/>
</dbReference>
<dbReference type="EMBL" id="BMAC01000404">
    <property type="protein sequence ID" value="GFP95735.1"/>
    <property type="molecule type" value="Genomic_DNA"/>
</dbReference>
<evidence type="ECO:0000313" key="3">
    <source>
        <dbReference type="Proteomes" id="UP000653305"/>
    </source>
</evidence>
<feature type="signal peptide" evidence="1">
    <location>
        <begin position="1"/>
        <end position="24"/>
    </location>
</feature>
<evidence type="ECO:0000256" key="1">
    <source>
        <dbReference type="SAM" id="SignalP"/>
    </source>
</evidence>
<organism evidence="2 3">
    <name type="scientific">Phtheirospermum japonicum</name>
    <dbReference type="NCBI Taxonomy" id="374723"/>
    <lineage>
        <taxon>Eukaryota</taxon>
        <taxon>Viridiplantae</taxon>
        <taxon>Streptophyta</taxon>
        <taxon>Embryophyta</taxon>
        <taxon>Tracheophyta</taxon>
        <taxon>Spermatophyta</taxon>
        <taxon>Magnoliopsida</taxon>
        <taxon>eudicotyledons</taxon>
        <taxon>Gunneridae</taxon>
        <taxon>Pentapetalae</taxon>
        <taxon>asterids</taxon>
        <taxon>lamiids</taxon>
        <taxon>Lamiales</taxon>
        <taxon>Orobanchaceae</taxon>
        <taxon>Orobanchaceae incertae sedis</taxon>
        <taxon>Phtheirospermum</taxon>
    </lineage>
</organism>
<evidence type="ECO:0000313" key="2">
    <source>
        <dbReference type="EMBL" id="GFP95735.1"/>
    </source>
</evidence>
<reference evidence="2" key="1">
    <citation type="submission" date="2020-07" db="EMBL/GenBank/DDBJ databases">
        <title>Ethylene signaling mediates host invasion by parasitic plants.</title>
        <authorList>
            <person name="Yoshida S."/>
        </authorList>
    </citation>
    <scope>NUCLEOTIDE SEQUENCE</scope>
    <source>
        <strain evidence="2">Okayama</strain>
    </source>
</reference>
<keyword evidence="3" id="KW-1185">Reference proteome</keyword>
<accession>A0A830CKX0</accession>
<dbReference type="Proteomes" id="UP000653305">
    <property type="component" value="Unassembled WGS sequence"/>
</dbReference>
<keyword evidence="1" id="KW-0732">Signal</keyword>
<dbReference type="PANTHER" id="PTHR34061">
    <property type="entry name" value="PROTEIN, PUTATIVE-RELATED"/>
    <property type="match status" value="1"/>
</dbReference>
<comment type="caution">
    <text evidence="2">The sequence shown here is derived from an EMBL/GenBank/DDBJ whole genome shotgun (WGS) entry which is preliminary data.</text>
</comment>
<proteinExistence type="predicted"/>
<feature type="non-terminal residue" evidence="2">
    <location>
        <position position="1"/>
    </location>
</feature>
<protein>
    <submittedName>
        <fullName evidence="2">Uncharacterized protein</fullName>
    </submittedName>
</protein>
<feature type="chain" id="PRO_5032552913" evidence="1">
    <location>
        <begin position="25"/>
        <end position="93"/>
    </location>
</feature>
<dbReference type="OrthoDB" id="653466at2759"/>
<dbReference type="AlphaFoldDB" id="A0A830CKX0"/>
<gene>
    <name evidence="2" type="ORF">PHJA_001717700</name>
</gene>